<organism evidence="1 2">
    <name type="scientific">Trifolium medium</name>
    <dbReference type="NCBI Taxonomy" id="97028"/>
    <lineage>
        <taxon>Eukaryota</taxon>
        <taxon>Viridiplantae</taxon>
        <taxon>Streptophyta</taxon>
        <taxon>Embryophyta</taxon>
        <taxon>Tracheophyta</taxon>
        <taxon>Spermatophyta</taxon>
        <taxon>Magnoliopsida</taxon>
        <taxon>eudicotyledons</taxon>
        <taxon>Gunneridae</taxon>
        <taxon>Pentapetalae</taxon>
        <taxon>rosids</taxon>
        <taxon>fabids</taxon>
        <taxon>Fabales</taxon>
        <taxon>Fabaceae</taxon>
        <taxon>Papilionoideae</taxon>
        <taxon>50 kb inversion clade</taxon>
        <taxon>NPAAA clade</taxon>
        <taxon>Hologalegina</taxon>
        <taxon>IRL clade</taxon>
        <taxon>Trifolieae</taxon>
        <taxon>Trifolium</taxon>
    </lineage>
</organism>
<reference evidence="1 2" key="1">
    <citation type="journal article" date="2018" name="Front. Plant Sci.">
        <title>Red Clover (Trifolium pratense) and Zigzag Clover (T. medium) - A Picture of Genomic Similarities and Differences.</title>
        <authorList>
            <person name="Dluhosova J."/>
            <person name="Istvanek J."/>
            <person name="Nedelnik J."/>
            <person name="Repkova J."/>
        </authorList>
    </citation>
    <scope>NUCLEOTIDE SEQUENCE [LARGE SCALE GENOMIC DNA]</scope>
    <source>
        <strain evidence="2">cv. 10/8</strain>
        <tissue evidence="1">Leaf</tissue>
    </source>
</reference>
<sequence length="30" mass="3229">VAIAISDSDKGYMGKKLGARIGKVEESELY</sequence>
<evidence type="ECO:0000313" key="1">
    <source>
        <dbReference type="EMBL" id="MCI82015.1"/>
    </source>
</evidence>
<protein>
    <submittedName>
        <fullName evidence="1">Uncharacterized protein</fullName>
    </submittedName>
</protein>
<dbReference type="EMBL" id="LXQA011032938">
    <property type="protein sequence ID" value="MCI82015.1"/>
    <property type="molecule type" value="Genomic_DNA"/>
</dbReference>
<accession>A0A392V511</accession>
<feature type="non-terminal residue" evidence="1">
    <location>
        <position position="1"/>
    </location>
</feature>
<name>A0A392V511_9FABA</name>
<comment type="caution">
    <text evidence="1">The sequence shown here is derived from an EMBL/GenBank/DDBJ whole genome shotgun (WGS) entry which is preliminary data.</text>
</comment>
<proteinExistence type="predicted"/>
<keyword evidence="2" id="KW-1185">Reference proteome</keyword>
<dbReference type="AlphaFoldDB" id="A0A392V511"/>
<evidence type="ECO:0000313" key="2">
    <source>
        <dbReference type="Proteomes" id="UP000265520"/>
    </source>
</evidence>
<dbReference type="Proteomes" id="UP000265520">
    <property type="component" value="Unassembled WGS sequence"/>
</dbReference>